<dbReference type="CDD" id="cd00167">
    <property type="entry name" value="SANT"/>
    <property type="match status" value="1"/>
</dbReference>
<dbReference type="Proteomes" id="UP000279271">
    <property type="component" value="Unassembled WGS sequence"/>
</dbReference>
<dbReference type="InterPro" id="IPR001005">
    <property type="entry name" value="SANT/Myb"/>
</dbReference>
<evidence type="ECO:0000256" key="6">
    <source>
        <dbReference type="ARBA" id="ARBA00023049"/>
    </source>
</evidence>
<proteinExistence type="predicted"/>
<keyword evidence="3" id="KW-0378">Hydrolase</keyword>
<evidence type="ECO:0000259" key="10">
    <source>
        <dbReference type="PROSITE" id="PS50249"/>
    </source>
</evidence>
<dbReference type="InterPro" id="IPR037518">
    <property type="entry name" value="MPN"/>
</dbReference>
<evidence type="ECO:0000256" key="5">
    <source>
        <dbReference type="ARBA" id="ARBA00023015"/>
    </source>
</evidence>
<dbReference type="PROSITE" id="PS50249">
    <property type="entry name" value="MPN"/>
    <property type="match status" value="1"/>
</dbReference>
<keyword evidence="8" id="KW-0539">Nucleus</keyword>
<feature type="non-terminal residue" evidence="13">
    <location>
        <position position="1"/>
    </location>
</feature>
<dbReference type="GO" id="GO:0046872">
    <property type="term" value="F:metal ion binding"/>
    <property type="evidence" value="ECO:0007669"/>
    <property type="project" value="UniProtKB-KW"/>
</dbReference>
<feature type="domain" description="SANT" evidence="11">
    <location>
        <begin position="205"/>
        <end position="241"/>
    </location>
</feature>
<feature type="compositionally biased region" description="Low complexity" evidence="9">
    <location>
        <begin position="326"/>
        <end position="343"/>
    </location>
</feature>
<dbReference type="AlphaFoldDB" id="A0A3M7L4K2"/>
<evidence type="ECO:0000256" key="1">
    <source>
        <dbReference type="ARBA" id="ARBA00022670"/>
    </source>
</evidence>
<dbReference type="GO" id="GO:0006508">
    <property type="term" value="P:proteolysis"/>
    <property type="evidence" value="ECO:0007669"/>
    <property type="project" value="UniProtKB-KW"/>
</dbReference>
<organism evidence="13 14">
    <name type="scientific">Auxenochlorella protothecoides</name>
    <name type="common">Green microalga</name>
    <name type="synonym">Chlorella protothecoides</name>
    <dbReference type="NCBI Taxonomy" id="3075"/>
    <lineage>
        <taxon>Eukaryota</taxon>
        <taxon>Viridiplantae</taxon>
        <taxon>Chlorophyta</taxon>
        <taxon>core chlorophytes</taxon>
        <taxon>Trebouxiophyceae</taxon>
        <taxon>Chlorellales</taxon>
        <taxon>Chlorellaceae</taxon>
        <taxon>Auxenochlorella</taxon>
    </lineage>
</organism>
<evidence type="ECO:0000256" key="7">
    <source>
        <dbReference type="ARBA" id="ARBA00023163"/>
    </source>
</evidence>
<keyword evidence="4" id="KW-0862">Zinc</keyword>
<evidence type="ECO:0000313" key="14">
    <source>
        <dbReference type="Proteomes" id="UP000279271"/>
    </source>
</evidence>
<evidence type="ECO:0000313" key="13">
    <source>
        <dbReference type="EMBL" id="RMZ57671.1"/>
    </source>
</evidence>
<dbReference type="InterPro" id="IPR017930">
    <property type="entry name" value="Myb_dom"/>
</dbReference>
<dbReference type="PROSITE" id="PS51294">
    <property type="entry name" value="HTH_MYB"/>
    <property type="match status" value="1"/>
</dbReference>
<keyword evidence="5" id="KW-0805">Transcription regulation</keyword>
<evidence type="ECO:0000256" key="8">
    <source>
        <dbReference type="ARBA" id="ARBA00023242"/>
    </source>
</evidence>
<feature type="domain" description="HTH myb-type" evidence="12">
    <location>
        <begin position="202"/>
        <end position="256"/>
    </location>
</feature>
<keyword evidence="6" id="KW-0482">Metalloprotease</keyword>
<evidence type="ECO:0000256" key="4">
    <source>
        <dbReference type="ARBA" id="ARBA00022833"/>
    </source>
</evidence>
<dbReference type="Pfam" id="PF14464">
    <property type="entry name" value="Prok-JAB"/>
    <property type="match status" value="1"/>
</dbReference>
<evidence type="ECO:0000256" key="3">
    <source>
        <dbReference type="ARBA" id="ARBA00022801"/>
    </source>
</evidence>
<dbReference type="SMART" id="SM00717">
    <property type="entry name" value="SANT"/>
    <property type="match status" value="1"/>
</dbReference>
<gene>
    <name evidence="13" type="ORF">APUTEX25_001871</name>
</gene>
<dbReference type="EMBL" id="QOKY01000126">
    <property type="protein sequence ID" value="RMZ57671.1"/>
    <property type="molecule type" value="Genomic_DNA"/>
</dbReference>
<dbReference type="InterPro" id="IPR017884">
    <property type="entry name" value="SANT_dom"/>
</dbReference>
<dbReference type="Pfam" id="PF00249">
    <property type="entry name" value="Myb_DNA-binding"/>
    <property type="match status" value="1"/>
</dbReference>
<keyword evidence="7" id="KW-0804">Transcription</keyword>
<keyword evidence="2" id="KW-0479">Metal-binding</keyword>
<dbReference type="GO" id="GO:0003677">
    <property type="term" value="F:DNA binding"/>
    <property type="evidence" value="ECO:0007669"/>
    <property type="project" value="InterPro"/>
</dbReference>
<evidence type="ECO:0000256" key="9">
    <source>
        <dbReference type="SAM" id="MobiDB-lite"/>
    </source>
</evidence>
<reference evidence="14" key="1">
    <citation type="journal article" date="2018" name="Algal Res.">
        <title>Characterization of plant carbon substrate utilization by Auxenochlorella protothecoides.</title>
        <authorList>
            <person name="Vogler B.W."/>
            <person name="Starkenburg S.R."/>
            <person name="Sudasinghe N."/>
            <person name="Schambach J.Y."/>
            <person name="Rollin J.A."/>
            <person name="Pattathil S."/>
            <person name="Barry A.N."/>
        </authorList>
    </citation>
    <scope>NUCLEOTIDE SEQUENCE [LARGE SCALE GENOMIC DNA]</scope>
    <source>
        <strain evidence="14">UTEX 25</strain>
    </source>
</reference>
<keyword evidence="1" id="KW-0645">Protease</keyword>
<dbReference type="SUPFAM" id="SSF102712">
    <property type="entry name" value="JAB1/MPN domain"/>
    <property type="match status" value="1"/>
</dbReference>
<protein>
    <recommendedName>
        <fullName evidence="15">Myb-like, SWIRM and MPN domain-containing protein 1</fullName>
    </recommendedName>
</protein>
<dbReference type="Gene3D" id="3.40.140.10">
    <property type="entry name" value="Cytidine Deaminase, domain 2"/>
    <property type="match status" value="1"/>
</dbReference>
<dbReference type="PANTHER" id="PTHR10410">
    <property type="entry name" value="EUKARYOTIC TRANSLATION INITIATION FACTOR 3 -RELATED"/>
    <property type="match status" value="1"/>
</dbReference>
<dbReference type="Gene3D" id="1.10.10.60">
    <property type="entry name" value="Homeodomain-like"/>
    <property type="match status" value="1"/>
</dbReference>
<evidence type="ECO:0000256" key="2">
    <source>
        <dbReference type="ARBA" id="ARBA00022723"/>
    </source>
</evidence>
<feature type="region of interest" description="Disordered" evidence="9">
    <location>
        <begin position="311"/>
        <end position="365"/>
    </location>
</feature>
<dbReference type="InterPro" id="IPR009057">
    <property type="entry name" value="Homeodomain-like_sf"/>
</dbReference>
<name>A0A3M7L4K2_AUXPR</name>
<dbReference type="NCBIfam" id="TIGR01557">
    <property type="entry name" value="myb_SHAQKYF"/>
    <property type="match status" value="1"/>
</dbReference>
<dbReference type="InterPro" id="IPR006447">
    <property type="entry name" value="Myb_dom_plants"/>
</dbReference>
<dbReference type="SUPFAM" id="SSF46689">
    <property type="entry name" value="Homeodomain-like"/>
    <property type="match status" value="1"/>
</dbReference>
<feature type="region of interest" description="Disordered" evidence="9">
    <location>
        <begin position="160"/>
        <end position="210"/>
    </location>
</feature>
<dbReference type="GO" id="GO:0008237">
    <property type="term" value="F:metallopeptidase activity"/>
    <property type="evidence" value="ECO:0007669"/>
    <property type="project" value="UniProtKB-KW"/>
</dbReference>
<dbReference type="InterPro" id="IPR050242">
    <property type="entry name" value="JAMM_MPN+_peptidase_M67A"/>
</dbReference>
<feature type="domain" description="MPN" evidence="10">
    <location>
        <begin position="392"/>
        <end position="536"/>
    </location>
</feature>
<dbReference type="PROSITE" id="PS51293">
    <property type="entry name" value="SANT"/>
    <property type="match status" value="1"/>
</dbReference>
<comment type="caution">
    <text evidence="13">The sequence shown here is derived from an EMBL/GenBank/DDBJ whole genome shotgun (WGS) entry which is preliminary data.</text>
</comment>
<evidence type="ECO:0000259" key="12">
    <source>
        <dbReference type="PROSITE" id="PS51294"/>
    </source>
</evidence>
<accession>A0A3M7L4K2</accession>
<evidence type="ECO:0008006" key="15">
    <source>
        <dbReference type="Google" id="ProtNLM"/>
    </source>
</evidence>
<dbReference type="InterPro" id="IPR028090">
    <property type="entry name" value="JAB_dom_prok"/>
</dbReference>
<sequence>RQVGHLFWRCAAQLQQIRSFKSVSRKLDVKLLKVFKRKAEGLKLAVPLEREDVVEAVARQLRITLVPELLDIGNEKLSEVGEFLLPLKIVTPAGQRAQLEVHIAATATQAAHPLSMDVDAANDAAIARLLANEDGGDDEEEYSLDADELEYAAGAPECLSEPGLKAHGRLSPDPVPAEAGHVAPDQHQLTASGRRKRKDTGKQRTTSRSWSSGEESLFLEALDLHGRDWKKCAEHLVTRDPRAVTSHAQKHFIKLLLRGEALPEAVAASGAGYTLSGVAADGKLTVGIHVTSLEMEAEPAASAALCAAKRGRKKRGSSDSEDEGRPLAPAFPAAAEGSSPAEPTEYSKARPRRQGGQRAVMGDTSESLDLTCPKEFVGPPGSAAPLAQPFAVVTSSQARLVMDFHAHLSGYEVIGLLGGRYEAGRRVLHVDEAYPCRRAQGSDSGTSVELDPASQVEATTAMSARGQAAVGWYHSHPVFEARPSQKDNENQRNYQALCHDPEAGLAPWVGAIVSPYDASLPSTASQIRMWVVRTSAGRLTPFSIRSQGAEAGPASAHDDTLSSLRAALVAQRDDPSRVRLGAVWRGYTRLVQGHPDGPPLTKLEKLQGALAAHLASQGQRDALFSWLLDAVHEEWGVDLQPLAAAKAEAVPAETGEVCHCEPGLNLSGESCAASAGAAEALPPGGRPSLGLT</sequence>
<evidence type="ECO:0000259" key="11">
    <source>
        <dbReference type="PROSITE" id="PS51293"/>
    </source>
</evidence>